<evidence type="ECO:0000313" key="3">
    <source>
        <dbReference type="Proteomes" id="UP001458880"/>
    </source>
</evidence>
<dbReference type="AlphaFoldDB" id="A0AAW1JD93"/>
<feature type="compositionally biased region" description="Polar residues" evidence="1">
    <location>
        <begin position="31"/>
        <end position="51"/>
    </location>
</feature>
<name>A0AAW1JD93_POPJA</name>
<sequence length="139" mass="15047">MKDTTPSVSFESPTVIIEHAEINHHHHHSIKSTYSPRFSRSLEQPSSTTKTDMLASPRISLSLDTHTNTAGVIAGCDSSINSSVSSDERTSHGNMDIQESVSFDKELSLSAEDIKDTTSVTISFEDAAPLLEALKSSDV</sequence>
<dbReference type="Proteomes" id="UP001458880">
    <property type="component" value="Unassembled WGS sequence"/>
</dbReference>
<proteinExistence type="predicted"/>
<accession>A0AAW1JD93</accession>
<evidence type="ECO:0000313" key="2">
    <source>
        <dbReference type="EMBL" id="KAK9701379.1"/>
    </source>
</evidence>
<reference evidence="2 3" key="1">
    <citation type="journal article" date="2024" name="BMC Genomics">
        <title>De novo assembly and annotation of Popillia japonica's genome with initial clues to its potential as an invasive pest.</title>
        <authorList>
            <person name="Cucini C."/>
            <person name="Boschi S."/>
            <person name="Funari R."/>
            <person name="Cardaioli E."/>
            <person name="Iannotti N."/>
            <person name="Marturano G."/>
            <person name="Paoli F."/>
            <person name="Bruttini M."/>
            <person name="Carapelli A."/>
            <person name="Frati F."/>
            <person name="Nardi F."/>
        </authorList>
    </citation>
    <scope>NUCLEOTIDE SEQUENCE [LARGE SCALE GENOMIC DNA]</scope>
    <source>
        <strain evidence="2">DMR45628</strain>
    </source>
</reference>
<protein>
    <submittedName>
        <fullName evidence="2">Uncharacterized protein</fullName>
    </submittedName>
</protein>
<feature type="region of interest" description="Disordered" evidence="1">
    <location>
        <begin position="22"/>
        <end position="55"/>
    </location>
</feature>
<comment type="caution">
    <text evidence="2">The sequence shown here is derived from an EMBL/GenBank/DDBJ whole genome shotgun (WGS) entry which is preliminary data.</text>
</comment>
<organism evidence="2 3">
    <name type="scientific">Popillia japonica</name>
    <name type="common">Japanese beetle</name>
    <dbReference type="NCBI Taxonomy" id="7064"/>
    <lineage>
        <taxon>Eukaryota</taxon>
        <taxon>Metazoa</taxon>
        <taxon>Ecdysozoa</taxon>
        <taxon>Arthropoda</taxon>
        <taxon>Hexapoda</taxon>
        <taxon>Insecta</taxon>
        <taxon>Pterygota</taxon>
        <taxon>Neoptera</taxon>
        <taxon>Endopterygota</taxon>
        <taxon>Coleoptera</taxon>
        <taxon>Polyphaga</taxon>
        <taxon>Scarabaeiformia</taxon>
        <taxon>Scarabaeidae</taxon>
        <taxon>Rutelinae</taxon>
        <taxon>Popillia</taxon>
    </lineage>
</organism>
<evidence type="ECO:0000256" key="1">
    <source>
        <dbReference type="SAM" id="MobiDB-lite"/>
    </source>
</evidence>
<gene>
    <name evidence="2" type="ORF">QE152_g30645</name>
</gene>
<dbReference type="EMBL" id="JASPKY010000415">
    <property type="protein sequence ID" value="KAK9701379.1"/>
    <property type="molecule type" value="Genomic_DNA"/>
</dbReference>
<feature type="region of interest" description="Disordered" evidence="1">
    <location>
        <begin position="74"/>
        <end position="99"/>
    </location>
</feature>
<keyword evidence="3" id="KW-1185">Reference proteome</keyword>